<feature type="domain" description="Rieske" evidence="14">
    <location>
        <begin position="34"/>
        <end position="132"/>
    </location>
</feature>
<dbReference type="CDD" id="cd03469">
    <property type="entry name" value="Rieske_RO_Alpha_N"/>
    <property type="match status" value="1"/>
</dbReference>
<dbReference type="Pfam" id="PF00848">
    <property type="entry name" value="Ring_hydroxyl_A"/>
    <property type="match status" value="1"/>
</dbReference>
<evidence type="ECO:0000256" key="4">
    <source>
        <dbReference type="ARBA" id="ARBA00010848"/>
    </source>
</evidence>
<protein>
    <recommendedName>
        <fullName evidence="6">Choline monooxygenase, chloroplastic</fullName>
        <ecNumber evidence="5">1.14.15.7</ecNumber>
    </recommendedName>
</protein>
<feature type="compositionally biased region" description="Low complexity" evidence="13">
    <location>
        <begin position="250"/>
        <end position="270"/>
    </location>
</feature>
<dbReference type="InterPro" id="IPR001663">
    <property type="entry name" value="Rng_hydr_dOase-A"/>
</dbReference>
<dbReference type="GO" id="GO:0019285">
    <property type="term" value="P:glycine betaine biosynthetic process from choline"/>
    <property type="evidence" value="ECO:0007669"/>
    <property type="project" value="UniProtKB-UniPathway"/>
</dbReference>
<dbReference type="UniPathway" id="UPA00529">
    <property type="reaction ID" value="UER00430"/>
</dbReference>
<evidence type="ECO:0000256" key="11">
    <source>
        <dbReference type="ARBA" id="ARBA00023014"/>
    </source>
</evidence>
<evidence type="ECO:0000313" key="16">
    <source>
        <dbReference type="Proteomes" id="UP000235786"/>
    </source>
</evidence>
<dbReference type="CDD" id="cd00680">
    <property type="entry name" value="RHO_alpha_C"/>
    <property type="match status" value="1"/>
</dbReference>
<dbReference type="SUPFAM" id="SSF55961">
    <property type="entry name" value="Bet v1-like"/>
    <property type="match status" value="1"/>
</dbReference>
<evidence type="ECO:0000256" key="8">
    <source>
        <dbReference type="ARBA" id="ARBA00022723"/>
    </source>
</evidence>
<dbReference type="EMBL" id="KZ613941">
    <property type="protein sequence ID" value="PMD44666.1"/>
    <property type="molecule type" value="Genomic_DNA"/>
</dbReference>
<reference evidence="15 16" key="1">
    <citation type="submission" date="2016-04" db="EMBL/GenBank/DDBJ databases">
        <title>A degradative enzymes factory behind the ericoid mycorrhizal symbiosis.</title>
        <authorList>
            <consortium name="DOE Joint Genome Institute"/>
            <person name="Martino E."/>
            <person name="Morin E."/>
            <person name="Grelet G."/>
            <person name="Kuo A."/>
            <person name="Kohler A."/>
            <person name="Daghino S."/>
            <person name="Barry K."/>
            <person name="Choi C."/>
            <person name="Cichocki N."/>
            <person name="Clum A."/>
            <person name="Copeland A."/>
            <person name="Hainaut M."/>
            <person name="Haridas S."/>
            <person name="Labutti K."/>
            <person name="Lindquist E."/>
            <person name="Lipzen A."/>
            <person name="Khouja H.-R."/>
            <person name="Murat C."/>
            <person name="Ohm R."/>
            <person name="Olson A."/>
            <person name="Spatafora J."/>
            <person name="Veneault-Fourrey C."/>
            <person name="Henrissat B."/>
            <person name="Grigoriev I."/>
            <person name="Martin F."/>
            <person name="Perotto S."/>
        </authorList>
    </citation>
    <scope>NUCLEOTIDE SEQUENCE [LARGE SCALE GENOMIC DNA]</scope>
    <source>
        <strain evidence="15 16">F</strain>
    </source>
</reference>
<dbReference type="GO" id="GO:0019133">
    <property type="term" value="F:choline monooxygenase activity"/>
    <property type="evidence" value="ECO:0007669"/>
    <property type="project" value="UniProtKB-EC"/>
</dbReference>
<dbReference type="PRINTS" id="PR00090">
    <property type="entry name" value="RNGDIOXGNASE"/>
</dbReference>
<evidence type="ECO:0000256" key="1">
    <source>
        <dbReference type="ARBA" id="ARBA00001962"/>
    </source>
</evidence>
<dbReference type="PROSITE" id="PS51296">
    <property type="entry name" value="RIESKE"/>
    <property type="match status" value="1"/>
</dbReference>
<name>A0A2J6S1L9_HYAVF</name>
<comment type="function">
    <text evidence="2">Catalyzes the first step of the osmoprotectant glycine betaine synthesis.</text>
</comment>
<evidence type="ECO:0000256" key="6">
    <source>
        <dbReference type="ARBA" id="ARBA00014931"/>
    </source>
</evidence>
<proteinExistence type="inferred from homology"/>
<evidence type="ECO:0000256" key="5">
    <source>
        <dbReference type="ARBA" id="ARBA00012763"/>
    </source>
</evidence>
<accession>A0A2J6S1L9</accession>
<evidence type="ECO:0000256" key="9">
    <source>
        <dbReference type="ARBA" id="ARBA00023002"/>
    </source>
</evidence>
<evidence type="ECO:0000256" key="2">
    <source>
        <dbReference type="ARBA" id="ARBA00002149"/>
    </source>
</evidence>
<dbReference type="InterPro" id="IPR015879">
    <property type="entry name" value="Ring_hydroxy_dOase_asu_C_dom"/>
</dbReference>
<dbReference type="Pfam" id="PF00355">
    <property type="entry name" value="Rieske"/>
    <property type="match status" value="1"/>
</dbReference>
<dbReference type="InterPro" id="IPR036922">
    <property type="entry name" value="Rieske_2Fe-2S_sf"/>
</dbReference>
<dbReference type="PANTHER" id="PTHR43756">
    <property type="entry name" value="CHOLINE MONOOXYGENASE, CHLOROPLASTIC"/>
    <property type="match status" value="1"/>
</dbReference>
<comment type="similarity">
    <text evidence="4">Belongs to the choline monooxygenase family.</text>
</comment>
<dbReference type="Gene3D" id="3.90.380.10">
    <property type="entry name" value="Naphthalene 1,2-dioxygenase Alpha Subunit, Chain A, domain 1"/>
    <property type="match status" value="1"/>
</dbReference>
<comment type="cofactor">
    <cofactor evidence="1">
        <name>Fe cation</name>
        <dbReference type="ChEBI" id="CHEBI:24875"/>
    </cofactor>
</comment>
<gene>
    <name evidence="15" type="ORF">L207DRAFT_563596</name>
</gene>
<evidence type="ECO:0000256" key="13">
    <source>
        <dbReference type="SAM" id="MobiDB-lite"/>
    </source>
</evidence>
<feature type="region of interest" description="Disordered" evidence="13">
    <location>
        <begin position="240"/>
        <end position="273"/>
    </location>
</feature>
<dbReference type="GO" id="GO:0005506">
    <property type="term" value="F:iron ion binding"/>
    <property type="evidence" value="ECO:0007669"/>
    <property type="project" value="InterPro"/>
</dbReference>
<dbReference type="AlphaFoldDB" id="A0A2J6S1L9"/>
<dbReference type="EC" id="1.14.15.7" evidence="5"/>
<dbReference type="OrthoDB" id="426882at2759"/>
<evidence type="ECO:0000313" key="15">
    <source>
        <dbReference type="EMBL" id="PMD44666.1"/>
    </source>
</evidence>
<keyword evidence="8" id="KW-0479">Metal-binding</keyword>
<keyword evidence="11" id="KW-0411">Iron-sulfur</keyword>
<keyword evidence="7" id="KW-0001">2Fe-2S</keyword>
<evidence type="ECO:0000256" key="7">
    <source>
        <dbReference type="ARBA" id="ARBA00022714"/>
    </source>
</evidence>
<evidence type="ECO:0000259" key="14">
    <source>
        <dbReference type="PROSITE" id="PS51296"/>
    </source>
</evidence>
<comment type="catalytic activity">
    <reaction evidence="12">
        <text>choline + 2 reduced [2Fe-2S]-[ferredoxin] + O2 + 2 H(+) = betaine aldehyde hydrate + 2 oxidized [2Fe-2S]-[ferredoxin] + H2O</text>
        <dbReference type="Rhea" id="RHEA:17769"/>
        <dbReference type="Rhea" id="RHEA-COMP:10000"/>
        <dbReference type="Rhea" id="RHEA-COMP:10001"/>
        <dbReference type="ChEBI" id="CHEBI:15354"/>
        <dbReference type="ChEBI" id="CHEBI:15377"/>
        <dbReference type="ChEBI" id="CHEBI:15378"/>
        <dbReference type="ChEBI" id="CHEBI:15379"/>
        <dbReference type="ChEBI" id="CHEBI:15870"/>
        <dbReference type="ChEBI" id="CHEBI:33737"/>
        <dbReference type="ChEBI" id="CHEBI:33738"/>
        <dbReference type="EC" id="1.14.15.7"/>
    </reaction>
</comment>
<keyword evidence="10" id="KW-0408">Iron</keyword>
<dbReference type="Gene3D" id="2.102.10.10">
    <property type="entry name" value="Rieske [2Fe-2S] iron-sulphur domain"/>
    <property type="match status" value="1"/>
</dbReference>
<evidence type="ECO:0000256" key="12">
    <source>
        <dbReference type="ARBA" id="ARBA00049097"/>
    </source>
</evidence>
<organism evidence="15 16">
    <name type="scientific">Hyaloscypha variabilis (strain UAMH 11265 / GT02V1 / F)</name>
    <name type="common">Meliniomyces variabilis</name>
    <dbReference type="NCBI Taxonomy" id="1149755"/>
    <lineage>
        <taxon>Eukaryota</taxon>
        <taxon>Fungi</taxon>
        <taxon>Dikarya</taxon>
        <taxon>Ascomycota</taxon>
        <taxon>Pezizomycotina</taxon>
        <taxon>Leotiomycetes</taxon>
        <taxon>Helotiales</taxon>
        <taxon>Hyaloscyphaceae</taxon>
        <taxon>Hyaloscypha</taxon>
        <taxon>Hyaloscypha variabilis</taxon>
    </lineage>
</organism>
<sequence>MAEVATRDHTLPASWWVSEKIYELEKRAIFSKSWILAMHTSRFTKAGDYFRIDIAGYPIILIQGKDGMIQAFHNVCRHRAYPIVSKDSGSSLVLGCKYHGWSYDTKGSLIKAPGFESVPDFDKSVNGLFKVATHTTRQGLIFVNVDSTPTITPFHEFYNGLEDELDEFDFEEFEYVESWQQDGEFNWKTLLDGYNECYHCPTAHPSFSKVIEVPTYKVEPRHNYARHSAEIVIPDADTQATVENSKPADSSWSSWLGLSSPTSKPQSTPKVDGVQGDKPGLWLSLFPLNGMNCYSYAWYYMRIVPKSAGRTVLEYDIFARKGEDPAKIREFIRFLKEVEIEDYDLCTLTQKNLKNGVYGTGQLHPEKENGVLYYQNLTKEFVIRHLEAEKVAGKQIFPAFAGLNAMNDEGKETDRICKQLECGGHGSDVLAW</sequence>
<keyword evidence="16" id="KW-1185">Reference proteome</keyword>
<dbReference type="PANTHER" id="PTHR43756:SF5">
    <property type="entry name" value="CHOLINE MONOOXYGENASE, CHLOROPLASTIC"/>
    <property type="match status" value="1"/>
</dbReference>
<evidence type="ECO:0000256" key="3">
    <source>
        <dbReference type="ARBA" id="ARBA00004866"/>
    </source>
</evidence>
<dbReference type="Proteomes" id="UP000235786">
    <property type="component" value="Unassembled WGS sequence"/>
</dbReference>
<dbReference type="STRING" id="1149755.A0A2J6S1L9"/>
<comment type="pathway">
    <text evidence="3">Amine and polyamine biosynthesis; betaine biosynthesis via choline pathway; betaine aldehyde from choline (monooxygenase route): step 1/1.</text>
</comment>
<evidence type="ECO:0000256" key="10">
    <source>
        <dbReference type="ARBA" id="ARBA00023004"/>
    </source>
</evidence>
<dbReference type="GO" id="GO:0051537">
    <property type="term" value="F:2 iron, 2 sulfur cluster binding"/>
    <property type="evidence" value="ECO:0007669"/>
    <property type="project" value="UniProtKB-KW"/>
</dbReference>
<dbReference type="InterPro" id="IPR017941">
    <property type="entry name" value="Rieske_2Fe-2S"/>
</dbReference>
<dbReference type="SUPFAM" id="SSF50022">
    <property type="entry name" value="ISP domain"/>
    <property type="match status" value="1"/>
</dbReference>
<keyword evidence="9" id="KW-0560">Oxidoreductase</keyword>